<comment type="function">
    <text evidence="5">Part of the ABC transporter complex HmuTUV involved in hemin import. Responsible for energy coupling to the transport system.</text>
</comment>
<dbReference type="Pfam" id="PF00005">
    <property type="entry name" value="ABC_tran"/>
    <property type="match status" value="1"/>
</dbReference>
<keyword evidence="1" id="KW-0813">Transport</keyword>
<proteinExistence type="predicted"/>
<dbReference type="PANTHER" id="PTHR42794:SF1">
    <property type="entry name" value="HEMIN IMPORT ATP-BINDING PROTEIN HMUV"/>
    <property type="match status" value="1"/>
</dbReference>
<dbReference type="InterPro" id="IPR003593">
    <property type="entry name" value="AAA+_ATPase"/>
</dbReference>
<evidence type="ECO:0000256" key="5">
    <source>
        <dbReference type="ARBA" id="ARBA00037066"/>
    </source>
</evidence>
<gene>
    <name evidence="7" type="ORF">HNR50_003575</name>
</gene>
<evidence type="ECO:0000259" key="6">
    <source>
        <dbReference type="PROSITE" id="PS50893"/>
    </source>
</evidence>
<dbReference type="GO" id="GO:0016887">
    <property type="term" value="F:ATP hydrolysis activity"/>
    <property type="evidence" value="ECO:0007669"/>
    <property type="project" value="InterPro"/>
</dbReference>
<dbReference type="EMBL" id="JACHGJ010000008">
    <property type="protein sequence ID" value="MBB6481894.1"/>
    <property type="molecule type" value="Genomic_DNA"/>
</dbReference>
<accession>A0A841R993</accession>
<dbReference type="InterPro" id="IPR017871">
    <property type="entry name" value="ABC_transporter-like_CS"/>
</dbReference>
<evidence type="ECO:0000256" key="3">
    <source>
        <dbReference type="ARBA" id="ARBA00022840"/>
    </source>
</evidence>
<dbReference type="InterPro" id="IPR027417">
    <property type="entry name" value="P-loop_NTPase"/>
</dbReference>
<dbReference type="InterPro" id="IPR003439">
    <property type="entry name" value="ABC_transporter-like_ATP-bd"/>
</dbReference>
<evidence type="ECO:0000313" key="7">
    <source>
        <dbReference type="EMBL" id="MBB6481894.1"/>
    </source>
</evidence>
<sequence length="269" mass="29033">MKRLETENLDCGYSGRNVLENINLHITPGSILGLIGPNGAGKSTLLNTLARMIKPKKGKVILASKDLWKISSREAASTMAFTPQDSGSALPLTIRQFVALGRAPHRGWLLPFSCEDRDIVEDALEKTGLSDLAERCITELSGGEQQRAALARVLAQEPEVLLLDEPTSHLDIKYQTEILDLVANLAHDRGISVIISIHDLNTAALYSDHLALVGKGGIASYGTPADVLKEEIISEVYDIPVIVTSHPLFGTPMVMPGAKSRAGQKIINL</sequence>
<organism evidence="7 8">
    <name type="scientific">Spirochaeta isovalerica</name>
    <dbReference type="NCBI Taxonomy" id="150"/>
    <lineage>
        <taxon>Bacteria</taxon>
        <taxon>Pseudomonadati</taxon>
        <taxon>Spirochaetota</taxon>
        <taxon>Spirochaetia</taxon>
        <taxon>Spirochaetales</taxon>
        <taxon>Spirochaetaceae</taxon>
        <taxon>Spirochaeta</taxon>
    </lineage>
</organism>
<dbReference type="SMART" id="SM00382">
    <property type="entry name" value="AAA"/>
    <property type="match status" value="1"/>
</dbReference>
<name>A0A841R993_9SPIO</name>
<dbReference type="Gene3D" id="3.40.50.300">
    <property type="entry name" value="P-loop containing nucleotide triphosphate hydrolases"/>
    <property type="match status" value="1"/>
</dbReference>
<evidence type="ECO:0000256" key="4">
    <source>
        <dbReference type="ARBA" id="ARBA00022967"/>
    </source>
</evidence>
<reference evidence="7 8" key="1">
    <citation type="submission" date="2020-08" db="EMBL/GenBank/DDBJ databases">
        <title>Genomic Encyclopedia of Type Strains, Phase IV (KMG-IV): sequencing the most valuable type-strain genomes for metagenomic binning, comparative biology and taxonomic classification.</title>
        <authorList>
            <person name="Goeker M."/>
        </authorList>
    </citation>
    <scope>NUCLEOTIDE SEQUENCE [LARGE SCALE GENOMIC DNA]</scope>
    <source>
        <strain evidence="7 8">DSM 2461</strain>
    </source>
</reference>
<keyword evidence="4" id="KW-1278">Translocase</keyword>
<evidence type="ECO:0000313" key="8">
    <source>
        <dbReference type="Proteomes" id="UP000587760"/>
    </source>
</evidence>
<protein>
    <submittedName>
        <fullName evidence="7">Iron complex transport system ATP-binding protein</fullName>
    </submittedName>
</protein>
<dbReference type="PROSITE" id="PS50893">
    <property type="entry name" value="ABC_TRANSPORTER_2"/>
    <property type="match status" value="1"/>
</dbReference>
<dbReference type="RefSeq" id="WP_184748128.1">
    <property type="nucleotide sequence ID" value="NZ_JACHGJ010000008.1"/>
</dbReference>
<comment type="caution">
    <text evidence="7">The sequence shown here is derived from an EMBL/GenBank/DDBJ whole genome shotgun (WGS) entry which is preliminary data.</text>
</comment>
<keyword evidence="8" id="KW-1185">Reference proteome</keyword>
<dbReference type="GO" id="GO:0005524">
    <property type="term" value="F:ATP binding"/>
    <property type="evidence" value="ECO:0007669"/>
    <property type="project" value="UniProtKB-KW"/>
</dbReference>
<dbReference type="AlphaFoldDB" id="A0A841R993"/>
<dbReference type="CDD" id="cd03214">
    <property type="entry name" value="ABC_Iron-Siderophores_B12_Hemin"/>
    <property type="match status" value="1"/>
</dbReference>
<evidence type="ECO:0000256" key="1">
    <source>
        <dbReference type="ARBA" id="ARBA00022448"/>
    </source>
</evidence>
<dbReference type="PROSITE" id="PS00211">
    <property type="entry name" value="ABC_TRANSPORTER_1"/>
    <property type="match status" value="1"/>
</dbReference>
<dbReference type="FunFam" id="3.40.50.300:FF:000134">
    <property type="entry name" value="Iron-enterobactin ABC transporter ATP-binding protein"/>
    <property type="match status" value="1"/>
</dbReference>
<keyword evidence="3 7" id="KW-0067">ATP-binding</keyword>
<evidence type="ECO:0000256" key="2">
    <source>
        <dbReference type="ARBA" id="ARBA00022741"/>
    </source>
</evidence>
<feature type="domain" description="ABC transporter" evidence="6">
    <location>
        <begin position="4"/>
        <end position="240"/>
    </location>
</feature>
<dbReference type="PANTHER" id="PTHR42794">
    <property type="entry name" value="HEMIN IMPORT ATP-BINDING PROTEIN HMUV"/>
    <property type="match status" value="1"/>
</dbReference>
<keyword evidence="2" id="KW-0547">Nucleotide-binding</keyword>
<dbReference type="Proteomes" id="UP000587760">
    <property type="component" value="Unassembled WGS sequence"/>
</dbReference>
<dbReference type="SUPFAM" id="SSF52540">
    <property type="entry name" value="P-loop containing nucleoside triphosphate hydrolases"/>
    <property type="match status" value="1"/>
</dbReference>